<reference evidence="2" key="2">
    <citation type="submission" date="2015-01" db="EMBL/GenBank/DDBJ databases">
        <title>Evolutionary Origins and Diversification of the Mycorrhizal Mutualists.</title>
        <authorList>
            <consortium name="DOE Joint Genome Institute"/>
            <consortium name="Mycorrhizal Genomics Consortium"/>
            <person name="Kohler A."/>
            <person name="Kuo A."/>
            <person name="Nagy L.G."/>
            <person name="Floudas D."/>
            <person name="Copeland A."/>
            <person name="Barry K.W."/>
            <person name="Cichocki N."/>
            <person name="Veneault-Fourrey C."/>
            <person name="LaButti K."/>
            <person name="Lindquist E.A."/>
            <person name="Lipzen A."/>
            <person name="Lundell T."/>
            <person name="Morin E."/>
            <person name="Murat C."/>
            <person name="Riley R."/>
            <person name="Ohm R."/>
            <person name="Sun H."/>
            <person name="Tunlid A."/>
            <person name="Henrissat B."/>
            <person name="Grigoriev I.V."/>
            <person name="Hibbett D.S."/>
            <person name="Martin F."/>
        </authorList>
    </citation>
    <scope>NUCLEOTIDE SEQUENCE [LARGE SCALE GENOMIC DNA]</scope>
    <source>
        <strain evidence="2">F 1598</strain>
    </source>
</reference>
<organism evidence="1 2">
    <name type="scientific">Piloderma croceum (strain F 1598)</name>
    <dbReference type="NCBI Taxonomy" id="765440"/>
    <lineage>
        <taxon>Eukaryota</taxon>
        <taxon>Fungi</taxon>
        <taxon>Dikarya</taxon>
        <taxon>Basidiomycota</taxon>
        <taxon>Agaricomycotina</taxon>
        <taxon>Agaricomycetes</taxon>
        <taxon>Agaricomycetidae</taxon>
        <taxon>Atheliales</taxon>
        <taxon>Atheliaceae</taxon>
        <taxon>Piloderma</taxon>
    </lineage>
</organism>
<evidence type="ECO:0000313" key="1">
    <source>
        <dbReference type="EMBL" id="KIM76480.1"/>
    </source>
</evidence>
<evidence type="ECO:0000313" key="2">
    <source>
        <dbReference type="Proteomes" id="UP000054166"/>
    </source>
</evidence>
<sequence length="223" mass="25677">MRDIRFIPDSSASTPIDWTRVPEASKKVLLAGWGRDWETESDRPLPATVGDLAKMFSANGRFFGYFRSILCTLLMDISEFGLEVVPGPGTQVGPRFYMKHMEQIWFLLFMPGKRYCISGYSEDIIREEVDEYEEEEEEEGDRMEIEIAKKFDLKLVREVSKGAADIVDITKKLGGWEATMLHQDLEDAQFHEAIMTLPHSHSASIAHRENMVETVRNSLRRRQ</sequence>
<dbReference type="EMBL" id="KN833034">
    <property type="protein sequence ID" value="KIM76480.1"/>
    <property type="molecule type" value="Genomic_DNA"/>
</dbReference>
<dbReference type="HOGENOM" id="CLU_057157_0_0_1"/>
<reference evidence="1 2" key="1">
    <citation type="submission" date="2014-04" db="EMBL/GenBank/DDBJ databases">
        <authorList>
            <consortium name="DOE Joint Genome Institute"/>
            <person name="Kuo A."/>
            <person name="Tarkka M."/>
            <person name="Buscot F."/>
            <person name="Kohler A."/>
            <person name="Nagy L.G."/>
            <person name="Floudas D."/>
            <person name="Copeland A."/>
            <person name="Barry K.W."/>
            <person name="Cichocki N."/>
            <person name="Veneault-Fourrey C."/>
            <person name="LaButti K."/>
            <person name="Lindquist E.A."/>
            <person name="Lipzen A."/>
            <person name="Lundell T."/>
            <person name="Morin E."/>
            <person name="Murat C."/>
            <person name="Sun H."/>
            <person name="Tunlid A."/>
            <person name="Henrissat B."/>
            <person name="Grigoriev I.V."/>
            <person name="Hibbett D.S."/>
            <person name="Martin F."/>
            <person name="Nordberg H.P."/>
            <person name="Cantor M.N."/>
            <person name="Hua S.X."/>
        </authorList>
    </citation>
    <scope>NUCLEOTIDE SEQUENCE [LARGE SCALE GENOMIC DNA]</scope>
    <source>
        <strain evidence="1 2">F 1598</strain>
    </source>
</reference>
<dbReference type="InParanoid" id="A0A0C3EVD5"/>
<keyword evidence="2" id="KW-1185">Reference proteome</keyword>
<protein>
    <submittedName>
        <fullName evidence="1">Uncharacterized protein</fullName>
    </submittedName>
</protein>
<accession>A0A0C3EVD5</accession>
<dbReference type="Proteomes" id="UP000054166">
    <property type="component" value="Unassembled WGS sequence"/>
</dbReference>
<dbReference type="AlphaFoldDB" id="A0A0C3EVD5"/>
<dbReference type="OrthoDB" id="3020383at2759"/>
<gene>
    <name evidence="1" type="ORF">PILCRDRAFT_826247</name>
</gene>
<proteinExistence type="predicted"/>
<name>A0A0C3EVD5_PILCF</name>